<dbReference type="CDD" id="cd02094">
    <property type="entry name" value="P-type_ATPase_Cu-like"/>
    <property type="match status" value="1"/>
</dbReference>
<feature type="transmembrane region" description="Helical" evidence="10">
    <location>
        <begin position="671"/>
        <end position="692"/>
    </location>
</feature>
<dbReference type="InterPro" id="IPR018303">
    <property type="entry name" value="ATPase_P-typ_P_site"/>
</dbReference>
<dbReference type="SUPFAM" id="SSF81653">
    <property type="entry name" value="Calcium ATPase, transduction domain A"/>
    <property type="match status" value="1"/>
</dbReference>
<dbReference type="InterPro" id="IPR023298">
    <property type="entry name" value="ATPase_P-typ_TM_dom_sf"/>
</dbReference>
<keyword evidence="4 10" id="KW-0479">Metal-binding</keyword>
<comment type="caution">
    <text evidence="13">The sequence shown here is derived from an EMBL/GenBank/DDBJ whole genome shotgun (WGS) entry which is preliminary data.</text>
</comment>
<evidence type="ECO:0000256" key="8">
    <source>
        <dbReference type="ARBA" id="ARBA00022989"/>
    </source>
</evidence>
<evidence type="ECO:0000313" key="14">
    <source>
        <dbReference type="Proteomes" id="UP001287286"/>
    </source>
</evidence>
<dbReference type="InterPro" id="IPR001757">
    <property type="entry name" value="P_typ_ATPase"/>
</dbReference>
<dbReference type="NCBIfam" id="TIGR01525">
    <property type="entry name" value="ATPase-IB_hvy"/>
    <property type="match status" value="1"/>
</dbReference>
<evidence type="ECO:0000256" key="10">
    <source>
        <dbReference type="RuleBase" id="RU362081"/>
    </source>
</evidence>
<dbReference type="PRINTS" id="PR00120">
    <property type="entry name" value="HATPASE"/>
</dbReference>
<dbReference type="CDD" id="cd00371">
    <property type="entry name" value="HMA"/>
    <property type="match status" value="2"/>
</dbReference>
<evidence type="ECO:0000256" key="3">
    <source>
        <dbReference type="ARBA" id="ARBA00022692"/>
    </source>
</evidence>
<keyword evidence="8 10" id="KW-1133">Transmembrane helix</keyword>
<dbReference type="InterPro" id="IPR023214">
    <property type="entry name" value="HAD_sf"/>
</dbReference>
<dbReference type="SFLD" id="SFLDG00002">
    <property type="entry name" value="C1.7:_P-type_atpase_like"/>
    <property type="match status" value="1"/>
</dbReference>
<dbReference type="SFLD" id="SFLDS00003">
    <property type="entry name" value="Haloacid_Dehalogenase"/>
    <property type="match status" value="1"/>
</dbReference>
<proteinExistence type="inferred from homology"/>
<keyword evidence="6 10" id="KW-0067">ATP-binding</keyword>
<evidence type="ECO:0000259" key="12">
    <source>
        <dbReference type="PROSITE" id="PS50846"/>
    </source>
</evidence>
<dbReference type="SUPFAM" id="SSF56784">
    <property type="entry name" value="HAD-like"/>
    <property type="match status" value="1"/>
</dbReference>
<accession>A0ABR0BF15</accession>
<feature type="transmembrane region" description="Helical" evidence="10">
    <location>
        <begin position="515"/>
        <end position="533"/>
    </location>
</feature>
<keyword evidence="3 10" id="KW-0812">Transmembrane</keyword>
<dbReference type="InterPro" id="IPR023299">
    <property type="entry name" value="ATPase_P-typ_cyto_dom_N"/>
</dbReference>
<sequence>MTARLRTSDATIPKATTTSFLLSNLHCPTCVAIIKELIRDSCDGCIRWVSPNLVTSVVTVEHDPATTTEQLEFALEGAGFDICGVATNGDATDVVRRELTNNEAFREGRPQGESPAASALVKWMTSPATSNRIPMTQERLAKVHLKNCEKCRTSKYHHDANDKQPHPTTRLSRHTPATGGDKIVRASTEITRRSPFRNETDTGPPQATWKTTLAVGGMTCAVCVNAITDELKRRDLVSKVVVSLVTNSAVIEYDSEGALGAIVEAIEDLGYTATVDTTVKLDDGEPRADERIIDILIDGIYCKHCPSRVARSLAGFRRHVEVIDQPTEERATMKVRYVPDAPTFTVRQILAAIEASDPELSASIYHPPTLEERSKQILRHHQRRLLYRVVMTGIVCIPTFVIGIVYMSLVPQSNASKQYLMAPWTSGISRSQISMFIMATPVYFLTADIFHTRAIKEIRVLWQRGSRTPIWQRFYRFGSMNTLISLGTTIAYVSSVAQLIAAGVNRPDQIDNSNFYFDSVVFLTFFLLVGRLIESFSKARAGDAVETLGKLRPATAILLGHNDIEKEVDSVVPVDLLDFGDIVRVPHGASPPVDGIIVQGESSVDESSLTGESRLVKKGVGSQVFSGTINKGTPLLVQITSVVGKSMLDRIVDVVREGQTKPAPMAQIADILTAYFVPTITLIAIVTWVVWMSLGLGGRIPSDWLDVGSGGWVAWSLQFATAVFIVACPCGLALAAPTAIFVGGGLAAKHGILAKGGGEAFEKASKIDCIVFDKTGTLTMGGEPSVIDSEIYSGMDGGAGAGKATFLAAVKALEETSSHPIAKAIVSFCEGKTSSAATVDSIEEIPGKGMKATYADIVTQASFELVVGNEALTTDCSMHIPAAVATILQRWKREAKSIVLAATRKLPLLPGGCTAPYILEAAFSISDPIRPEARRVIRALHDRGTAVWLLSGDNHITANAVAAKLHISPDNVLAGVLPMEKAAKIKYLQSTLKARIGQAYESTTKRATIAMVGDGVNDSPALTTADVGIAIGSGSDVAISSADFVLLSHDLDGVITLLDLSQAVFRRIKFNFGWAIVYNCIAIPVAAGCLYPIVSRGDHVRLDPVWASLAMALSSITVVTSSLALRSSLPGVGFRAYRTG</sequence>
<dbReference type="Gene3D" id="3.40.50.1000">
    <property type="entry name" value="HAD superfamily/HAD-like"/>
    <property type="match status" value="1"/>
</dbReference>
<dbReference type="InterPro" id="IPR027256">
    <property type="entry name" value="P-typ_ATPase_IB"/>
</dbReference>
<keyword evidence="5 10" id="KW-0547">Nucleotide-binding</keyword>
<evidence type="ECO:0000256" key="2">
    <source>
        <dbReference type="ARBA" id="ARBA00006024"/>
    </source>
</evidence>
<evidence type="ECO:0000256" key="6">
    <source>
        <dbReference type="ARBA" id="ARBA00022840"/>
    </source>
</evidence>
<dbReference type="EMBL" id="JAWRVI010000184">
    <property type="protein sequence ID" value="KAK4072846.1"/>
    <property type="molecule type" value="Genomic_DNA"/>
</dbReference>
<name>A0ABR0BF15_PURLI</name>
<dbReference type="InterPro" id="IPR036412">
    <property type="entry name" value="HAD-like_sf"/>
</dbReference>
<dbReference type="SUPFAM" id="SSF55008">
    <property type="entry name" value="HMA, heavy metal-associated domain"/>
    <property type="match status" value="2"/>
</dbReference>
<dbReference type="NCBIfam" id="TIGR01494">
    <property type="entry name" value="ATPase_P-type"/>
    <property type="match status" value="2"/>
</dbReference>
<dbReference type="InterPro" id="IPR044492">
    <property type="entry name" value="P_typ_ATPase_HD_dom"/>
</dbReference>
<feature type="compositionally biased region" description="Basic and acidic residues" evidence="11">
    <location>
        <begin position="156"/>
        <end position="165"/>
    </location>
</feature>
<evidence type="ECO:0000313" key="13">
    <source>
        <dbReference type="EMBL" id="KAK4072846.1"/>
    </source>
</evidence>
<dbReference type="PROSITE" id="PS50846">
    <property type="entry name" value="HMA_2"/>
    <property type="match status" value="1"/>
</dbReference>
<evidence type="ECO:0000256" key="7">
    <source>
        <dbReference type="ARBA" id="ARBA00022967"/>
    </source>
</evidence>
<dbReference type="Pfam" id="PF00702">
    <property type="entry name" value="Hydrolase"/>
    <property type="match status" value="1"/>
</dbReference>
<dbReference type="PRINTS" id="PR00119">
    <property type="entry name" value="CATATPASE"/>
</dbReference>
<feature type="transmembrane region" description="Helical" evidence="10">
    <location>
        <begin position="385"/>
        <end position="409"/>
    </location>
</feature>
<keyword evidence="7" id="KW-1278">Translocase</keyword>
<feature type="transmembrane region" description="Helical" evidence="10">
    <location>
        <begin position="483"/>
        <end position="503"/>
    </location>
</feature>
<feature type="transmembrane region" description="Helical" evidence="10">
    <location>
        <begin position="712"/>
        <end position="736"/>
    </location>
</feature>
<evidence type="ECO:0000256" key="5">
    <source>
        <dbReference type="ARBA" id="ARBA00022741"/>
    </source>
</evidence>
<evidence type="ECO:0000256" key="9">
    <source>
        <dbReference type="ARBA" id="ARBA00023136"/>
    </source>
</evidence>
<dbReference type="Gene3D" id="3.30.70.100">
    <property type="match status" value="2"/>
</dbReference>
<dbReference type="Pfam" id="PF00122">
    <property type="entry name" value="E1-E2_ATPase"/>
    <property type="match status" value="1"/>
</dbReference>
<feature type="region of interest" description="Disordered" evidence="11">
    <location>
        <begin position="156"/>
        <end position="181"/>
    </location>
</feature>
<dbReference type="InterPro" id="IPR008250">
    <property type="entry name" value="ATPase_P-typ_transduc_dom_A_sf"/>
</dbReference>
<feature type="transmembrane region" description="Helical" evidence="10">
    <location>
        <begin position="1072"/>
        <end position="1093"/>
    </location>
</feature>
<evidence type="ECO:0000256" key="4">
    <source>
        <dbReference type="ARBA" id="ARBA00022723"/>
    </source>
</evidence>
<dbReference type="InterPro" id="IPR059000">
    <property type="entry name" value="ATPase_P-type_domA"/>
</dbReference>
<feature type="transmembrane region" description="Helical" evidence="10">
    <location>
        <begin position="429"/>
        <end position="450"/>
    </location>
</feature>
<organism evidence="13 14">
    <name type="scientific">Purpureocillium lilacinum</name>
    <name type="common">Paecilomyces lilacinus</name>
    <dbReference type="NCBI Taxonomy" id="33203"/>
    <lineage>
        <taxon>Eukaryota</taxon>
        <taxon>Fungi</taxon>
        <taxon>Dikarya</taxon>
        <taxon>Ascomycota</taxon>
        <taxon>Pezizomycotina</taxon>
        <taxon>Sordariomycetes</taxon>
        <taxon>Hypocreomycetidae</taxon>
        <taxon>Hypocreales</taxon>
        <taxon>Ophiocordycipitaceae</taxon>
        <taxon>Purpureocillium</taxon>
    </lineage>
</organism>
<dbReference type="PANTHER" id="PTHR43520:SF32">
    <property type="entry name" value="COPPER RESISTANCE P-TYPE ATPASE (EUROFUNG)"/>
    <property type="match status" value="1"/>
</dbReference>
<protein>
    <recommendedName>
        <fullName evidence="12">HMA domain-containing protein</fullName>
    </recommendedName>
</protein>
<feature type="transmembrane region" description="Helical" evidence="10">
    <location>
        <begin position="1105"/>
        <end position="1125"/>
    </location>
</feature>
<dbReference type="Gene3D" id="3.40.1110.10">
    <property type="entry name" value="Calcium-transporting ATPase, cytoplasmic domain N"/>
    <property type="match status" value="1"/>
</dbReference>
<comment type="similarity">
    <text evidence="2 10">Belongs to the cation transport ATPase (P-type) (TC 3.A.3) family. Type IB subfamily.</text>
</comment>
<dbReference type="InterPro" id="IPR036163">
    <property type="entry name" value="HMA_dom_sf"/>
</dbReference>
<dbReference type="Pfam" id="PF00403">
    <property type="entry name" value="HMA"/>
    <property type="match status" value="1"/>
</dbReference>
<dbReference type="PANTHER" id="PTHR43520">
    <property type="entry name" value="ATP7, ISOFORM B"/>
    <property type="match status" value="1"/>
</dbReference>
<evidence type="ECO:0000256" key="11">
    <source>
        <dbReference type="SAM" id="MobiDB-lite"/>
    </source>
</evidence>
<dbReference type="Proteomes" id="UP001287286">
    <property type="component" value="Unassembled WGS sequence"/>
</dbReference>
<comment type="subcellular location">
    <subcellularLocation>
        <location evidence="1">Membrane</location>
        <topology evidence="1">Multi-pass membrane protein</topology>
    </subcellularLocation>
</comment>
<dbReference type="InterPro" id="IPR006121">
    <property type="entry name" value="HMA_dom"/>
</dbReference>
<keyword evidence="14" id="KW-1185">Reference proteome</keyword>
<dbReference type="PROSITE" id="PS00154">
    <property type="entry name" value="ATPASE_E1_E2"/>
    <property type="match status" value="1"/>
</dbReference>
<gene>
    <name evidence="13" type="ORF">Purlil1_13226</name>
</gene>
<reference evidence="13 14" key="1">
    <citation type="journal article" date="2024" name="Microbiol. Resour. Announc.">
        <title>Genome annotations for the ascomycete fungi Trichoderma harzianum, Trichoderma aggressivum, and Purpureocillium lilacinum.</title>
        <authorList>
            <person name="Beijen E.P.W."/>
            <person name="Ohm R.A."/>
        </authorList>
    </citation>
    <scope>NUCLEOTIDE SEQUENCE [LARGE SCALE GENOMIC DNA]</scope>
    <source>
        <strain evidence="13 14">CBS 150709</strain>
    </source>
</reference>
<evidence type="ECO:0000256" key="1">
    <source>
        <dbReference type="ARBA" id="ARBA00004141"/>
    </source>
</evidence>
<dbReference type="SFLD" id="SFLDF00027">
    <property type="entry name" value="p-type_atpase"/>
    <property type="match status" value="1"/>
</dbReference>
<keyword evidence="9 10" id="KW-0472">Membrane</keyword>
<dbReference type="Gene3D" id="2.70.150.10">
    <property type="entry name" value="Calcium-transporting ATPase, cytoplasmic transduction domain A"/>
    <property type="match status" value="1"/>
</dbReference>
<dbReference type="SUPFAM" id="SSF81665">
    <property type="entry name" value="Calcium ATPase, transmembrane domain M"/>
    <property type="match status" value="1"/>
</dbReference>
<feature type="domain" description="HMA" evidence="12">
    <location>
        <begin position="209"/>
        <end position="274"/>
    </location>
</feature>